<evidence type="ECO:0000256" key="10">
    <source>
        <dbReference type="RuleBase" id="RU003835"/>
    </source>
</evidence>
<gene>
    <name evidence="9 11" type="primary">buk</name>
    <name evidence="11" type="ORF">ACFORF_00930</name>
</gene>
<evidence type="ECO:0000256" key="8">
    <source>
        <dbReference type="ARBA" id="ARBA00048596"/>
    </source>
</evidence>
<dbReference type="PROSITE" id="PS01075">
    <property type="entry name" value="ACETATE_KINASE_1"/>
    <property type="match status" value="1"/>
</dbReference>
<evidence type="ECO:0000256" key="5">
    <source>
        <dbReference type="ARBA" id="ARBA00022741"/>
    </source>
</evidence>
<evidence type="ECO:0000256" key="6">
    <source>
        <dbReference type="ARBA" id="ARBA00022777"/>
    </source>
</evidence>
<dbReference type="GO" id="GO:0047761">
    <property type="term" value="F:butyrate kinase activity"/>
    <property type="evidence" value="ECO:0007669"/>
    <property type="project" value="UniProtKB-EC"/>
</dbReference>
<protein>
    <recommendedName>
        <fullName evidence="9">Probable butyrate kinase</fullName>
        <shortName evidence="9">BK</shortName>
        <ecNumber evidence="9">2.7.2.7</ecNumber>
    </recommendedName>
    <alternativeName>
        <fullName evidence="9">Branched-chain carboxylic acid kinase</fullName>
    </alternativeName>
</protein>
<comment type="similarity">
    <text evidence="2 9 10">Belongs to the acetokinase family.</text>
</comment>
<comment type="subcellular location">
    <subcellularLocation>
        <location evidence="1 9">Cytoplasm</location>
    </subcellularLocation>
</comment>
<name>A0ABV8CT52_9STRE</name>
<evidence type="ECO:0000256" key="4">
    <source>
        <dbReference type="ARBA" id="ARBA00022679"/>
    </source>
</evidence>
<dbReference type="SUPFAM" id="SSF53067">
    <property type="entry name" value="Actin-like ATPase domain"/>
    <property type="match status" value="2"/>
</dbReference>
<dbReference type="Gene3D" id="3.30.420.40">
    <property type="match status" value="2"/>
</dbReference>
<evidence type="ECO:0000256" key="2">
    <source>
        <dbReference type="ARBA" id="ARBA00008748"/>
    </source>
</evidence>
<organism evidence="11 12">
    <name type="scientific">Streptococcus caprae</name>
    <dbReference type="NCBI Taxonomy" id="1640501"/>
    <lineage>
        <taxon>Bacteria</taxon>
        <taxon>Bacillati</taxon>
        <taxon>Bacillota</taxon>
        <taxon>Bacilli</taxon>
        <taxon>Lactobacillales</taxon>
        <taxon>Streptococcaceae</taxon>
        <taxon>Streptococcus</taxon>
    </lineage>
</organism>
<keyword evidence="6 9" id="KW-0418">Kinase</keyword>
<keyword evidence="3 9" id="KW-0963">Cytoplasm</keyword>
<accession>A0ABV8CT52</accession>
<dbReference type="InterPro" id="IPR043129">
    <property type="entry name" value="ATPase_NBD"/>
</dbReference>
<dbReference type="Proteomes" id="UP001595807">
    <property type="component" value="Unassembled WGS sequence"/>
</dbReference>
<evidence type="ECO:0000256" key="1">
    <source>
        <dbReference type="ARBA" id="ARBA00004496"/>
    </source>
</evidence>
<dbReference type="NCBIfam" id="TIGR02707">
    <property type="entry name" value="butyr_kinase"/>
    <property type="match status" value="1"/>
</dbReference>
<comment type="caution">
    <text evidence="11">The sequence shown here is derived from an EMBL/GenBank/DDBJ whole genome shotgun (WGS) entry which is preliminary data.</text>
</comment>
<evidence type="ECO:0000256" key="7">
    <source>
        <dbReference type="ARBA" id="ARBA00022840"/>
    </source>
</evidence>
<dbReference type="EMBL" id="JBHRZV010000004">
    <property type="protein sequence ID" value="MFC3927198.1"/>
    <property type="molecule type" value="Genomic_DNA"/>
</dbReference>
<dbReference type="EC" id="2.7.2.7" evidence="9"/>
<keyword evidence="4 9" id="KW-0808">Transferase</keyword>
<reference evidence="12" key="1">
    <citation type="journal article" date="2019" name="Int. J. Syst. Evol. Microbiol.">
        <title>The Global Catalogue of Microorganisms (GCM) 10K type strain sequencing project: providing services to taxonomists for standard genome sequencing and annotation.</title>
        <authorList>
            <consortium name="The Broad Institute Genomics Platform"/>
            <consortium name="The Broad Institute Genome Sequencing Center for Infectious Disease"/>
            <person name="Wu L."/>
            <person name="Ma J."/>
        </authorList>
    </citation>
    <scope>NUCLEOTIDE SEQUENCE [LARGE SCALE GENOMIC DNA]</scope>
    <source>
        <strain evidence="12">CCUG 67170</strain>
    </source>
</reference>
<dbReference type="PIRSF" id="PIRSF036458">
    <property type="entry name" value="Butyrate_kin"/>
    <property type="match status" value="1"/>
</dbReference>
<dbReference type="NCBIfam" id="NF002834">
    <property type="entry name" value="PRK03011.1-5"/>
    <property type="match status" value="1"/>
</dbReference>
<dbReference type="PRINTS" id="PR00471">
    <property type="entry name" value="ACETATEKNASE"/>
</dbReference>
<evidence type="ECO:0000313" key="11">
    <source>
        <dbReference type="EMBL" id="MFC3927198.1"/>
    </source>
</evidence>
<evidence type="ECO:0000313" key="12">
    <source>
        <dbReference type="Proteomes" id="UP001595807"/>
    </source>
</evidence>
<evidence type="ECO:0000256" key="9">
    <source>
        <dbReference type="HAMAP-Rule" id="MF_00542"/>
    </source>
</evidence>
<dbReference type="InterPro" id="IPR000890">
    <property type="entry name" value="Aliphatic_acid_kin_short-chain"/>
</dbReference>
<dbReference type="PANTHER" id="PTHR21060">
    <property type="entry name" value="ACETATE KINASE"/>
    <property type="match status" value="1"/>
</dbReference>
<keyword evidence="5 9" id="KW-0547">Nucleotide-binding</keyword>
<dbReference type="Pfam" id="PF00871">
    <property type="entry name" value="Acetate_kinase"/>
    <property type="match status" value="1"/>
</dbReference>
<sequence length="369" mass="40140">MKEYRVLTINPGSTSTKIAYFVGKECLLSENVAHQSDELATFSHISEQFSYRKKVIEDFLQQQAIDATTFDAVVGRGGGLLAVGGGVYKIDNCLLTDAKNCANGVEHPACLGPQLAAYFAEQSSCSAYVVNPPDTDEYQDLARLTGIKGHYRTSHLHALNLKETALHHAQLMGEAYRNKNYIVCHIGGGISVSAHRKGRIVDGIDIVGGEGPFAPTRSGSLALSTVIELIQEGYTSEDLKKFCTQTGGLVSLLGTSDAREISEQANQGDEPSKLVWDTMLYQISKTIGQMATVLKGNVSAILLSGGMVYNENLVLQIKDYCEWIAPIVAYPGEFEMEAMANGALRVLSGKEELKYYKGVPIWQPSDFPL</sequence>
<keyword evidence="7 9" id="KW-0067">ATP-binding</keyword>
<comment type="catalytic activity">
    <reaction evidence="8 9">
        <text>butanoate + ATP = butanoyl phosphate + ADP</text>
        <dbReference type="Rhea" id="RHEA:13585"/>
        <dbReference type="ChEBI" id="CHEBI:17968"/>
        <dbReference type="ChEBI" id="CHEBI:30616"/>
        <dbReference type="ChEBI" id="CHEBI:58079"/>
        <dbReference type="ChEBI" id="CHEBI:456216"/>
        <dbReference type="EC" id="2.7.2.7"/>
    </reaction>
</comment>
<dbReference type="RefSeq" id="WP_380424438.1">
    <property type="nucleotide sequence ID" value="NZ_JBHRZV010000004.1"/>
</dbReference>
<dbReference type="InterPro" id="IPR011245">
    <property type="entry name" value="Butyrate_kin"/>
</dbReference>
<dbReference type="CDD" id="cd24011">
    <property type="entry name" value="ASKHA_NBD_BK"/>
    <property type="match status" value="1"/>
</dbReference>
<dbReference type="PANTHER" id="PTHR21060:SF3">
    <property type="entry name" value="BUTYRATE KINASE 2-RELATED"/>
    <property type="match status" value="1"/>
</dbReference>
<dbReference type="InterPro" id="IPR023865">
    <property type="entry name" value="Aliphatic_acid_kinase_CS"/>
</dbReference>
<keyword evidence="12" id="KW-1185">Reference proteome</keyword>
<proteinExistence type="inferred from homology"/>
<evidence type="ECO:0000256" key="3">
    <source>
        <dbReference type="ARBA" id="ARBA00022490"/>
    </source>
</evidence>
<dbReference type="HAMAP" id="MF_00542">
    <property type="entry name" value="Butyrate_kinase"/>
    <property type="match status" value="1"/>
</dbReference>